<dbReference type="OrthoDB" id="947434at2"/>
<organism evidence="3 4">
    <name type="scientific">Flavivirga rizhaonensis</name>
    <dbReference type="NCBI Taxonomy" id="2559571"/>
    <lineage>
        <taxon>Bacteria</taxon>
        <taxon>Pseudomonadati</taxon>
        <taxon>Bacteroidota</taxon>
        <taxon>Flavobacteriia</taxon>
        <taxon>Flavobacteriales</taxon>
        <taxon>Flavobacteriaceae</taxon>
        <taxon>Flavivirga</taxon>
    </lineage>
</organism>
<dbReference type="Proteomes" id="UP000307602">
    <property type="component" value="Unassembled WGS sequence"/>
</dbReference>
<protein>
    <submittedName>
        <fullName evidence="3">PorT family protein</fullName>
    </submittedName>
</protein>
<feature type="domain" description="Outer membrane protein beta-barrel" evidence="2">
    <location>
        <begin position="20"/>
        <end position="168"/>
    </location>
</feature>
<keyword evidence="4" id="KW-1185">Reference proteome</keyword>
<name>A0A4S1DZ82_9FLAO</name>
<feature type="chain" id="PRO_5021012130" evidence="1">
    <location>
        <begin position="21"/>
        <end position="187"/>
    </location>
</feature>
<dbReference type="InterPro" id="IPR011250">
    <property type="entry name" value="OMP/PagP_B-barrel"/>
</dbReference>
<evidence type="ECO:0000256" key="1">
    <source>
        <dbReference type="SAM" id="SignalP"/>
    </source>
</evidence>
<evidence type="ECO:0000313" key="3">
    <source>
        <dbReference type="EMBL" id="TGV03315.1"/>
    </source>
</evidence>
<keyword evidence="1" id="KW-0732">Signal</keyword>
<accession>A0A4S1DZ82</accession>
<gene>
    <name evidence="3" type="ORF">EM932_06460</name>
</gene>
<evidence type="ECO:0000259" key="2">
    <source>
        <dbReference type="Pfam" id="PF13568"/>
    </source>
</evidence>
<proteinExistence type="predicted"/>
<comment type="caution">
    <text evidence="3">The sequence shown here is derived from an EMBL/GenBank/DDBJ whole genome shotgun (WGS) entry which is preliminary data.</text>
</comment>
<dbReference type="AlphaFoldDB" id="A0A4S1DZ82"/>
<dbReference type="EMBL" id="SRSO01000007">
    <property type="protein sequence ID" value="TGV03315.1"/>
    <property type="molecule type" value="Genomic_DNA"/>
</dbReference>
<dbReference type="SUPFAM" id="SSF56925">
    <property type="entry name" value="OMPA-like"/>
    <property type="match status" value="1"/>
</dbReference>
<feature type="signal peptide" evidence="1">
    <location>
        <begin position="1"/>
        <end position="20"/>
    </location>
</feature>
<evidence type="ECO:0000313" key="4">
    <source>
        <dbReference type="Proteomes" id="UP000307602"/>
    </source>
</evidence>
<dbReference type="InterPro" id="IPR025665">
    <property type="entry name" value="Beta-barrel_OMP_2"/>
</dbReference>
<reference evidence="3 4" key="1">
    <citation type="submission" date="2019-04" db="EMBL/GenBank/DDBJ databases">
        <authorList>
            <person name="Liu A."/>
        </authorList>
    </citation>
    <scope>NUCLEOTIDE SEQUENCE [LARGE SCALE GENOMIC DNA]</scope>
    <source>
        <strain evidence="3 4">RZ03</strain>
    </source>
</reference>
<dbReference type="RefSeq" id="WP_135876369.1">
    <property type="nucleotide sequence ID" value="NZ_SRSO01000007.1"/>
</dbReference>
<dbReference type="Pfam" id="PF13568">
    <property type="entry name" value="OMP_b-brl_2"/>
    <property type="match status" value="1"/>
</dbReference>
<sequence length="187" mass="19769">MKKLLLCAAIAAFGLSSVNAQGIKLGIKAGANFASLSGDDVDDLDGRTSLHVGAAAKIGISDKFALQPELVYSAQGFSYSEAGFDSTGKLDYINIPVLADFTIIEGLSVQAGPQIGFVINDEEDYDDGETEDIGAESIDFGALLGAQFKLENGLFFQARYNLGLSDVISDVDAKNNVFSLSVGYFIF</sequence>